<name>X1S6E5_9ZZZZ</name>
<evidence type="ECO:0000256" key="2">
    <source>
        <dbReference type="ARBA" id="ARBA00017703"/>
    </source>
</evidence>
<dbReference type="EC" id="2.7.7.7" evidence="1"/>
<evidence type="ECO:0000256" key="8">
    <source>
        <dbReference type="ARBA" id="ARBA00049244"/>
    </source>
</evidence>
<comment type="caution">
    <text evidence="11">The sequence shown here is derived from an EMBL/GenBank/DDBJ whole genome shotgun (WGS) entry which is preliminary data.</text>
</comment>
<reference evidence="11" key="1">
    <citation type="journal article" date="2014" name="Front. Microbiol.">
        <title>High frequency of phylogenetically diverse reductive dehalogenase-homologous genes in deep subseafloor sedimentary metagenomes.</title>
        <authorList>
            <person name="Kawai M."/>
            <person name="Futagami T."/>
            <person name="Toyoda A."/>
            <person name="Takaki Y."/>
            <person name="Nishi S."/>
            <person name="Hori S."/>
            <person name="Arai W."/>
            <person name="Tsubouchi T."/>
            <person name="Morono Y."/>
            <person name="Uchiyama I."/>
            <person name="Ito T."/>
            <person name="Fujiyama A."/>
            <person name="Inagaki F."/>
            <person name="Takami H."/>
        </authorList>
    </citation>
    <scope>NUCLEOTIDE SEQUENCE</scope>
    <source>
        <strain evidence="11">Expedition CK06-06</strain>
    </source>
</reference>
<dbReference type="InterPro" id="IPR027417">
    <property type="entry name" value="P-loop_NTPase"/>
</dbReference>
<dbReference type="InterPro" id="IPR048466">
    <property type="entry name" value="DNA_pol3_delta-like_C"/>
</dbReference>
<dbReference type="GO" id="GO:0003887">
    <property type="term" value="F:DNA-directed DNA polymerase activity"/>
    <property type="evidence" value="ECO:0007669"/>
    <property type="project" value="UniProtKB-KW"/>
</dbReference>
<evidence type="ECO:0000256" key="7">
    <source>
        <dbReference type="ARBA" id="ARBA00034754"/>
    </source>
</evidence>
<feature type="domain" description="DNA polymerase III delta N-terminal" evidence="9">
    <location>
        <begin position="3"/>
        <end position="135"/>
    </location>
</feature>
<evidence type="ECO:0000256" key="5">
    <source>
        <dbReference type="ARBA" id="ARBA00022705"/>
    </source>
</evidence>
<dbReference type="NCBIfam" id="TIGR01128">
    <property type="entry name" value="holA"/>
    <property type="match status" value="1"/>
</dbReference>
<protein>
    <recommendedName>
        <fullName evidence="2">DNA polymerase III subunit delta</fullName>
        <ecNumber evidence="1">2.7.7.7</ecNumber>
    </recommendedName>
</protein>
<gene>
    <name evidence="11" type="ORF">S12H4_03339</name>
</gene>
<dbReference type="InterPro" id="IPR005790">
    <property type="entry name" value="DNA_polIII_delta"/>
</dbReference>
<keyword evidence="5" id="KW-0235">DNA replication</keyword>
<dbReference type="InterPro" id="IPR010372">
    <property type="entry name" value="DNA_pol3_delta_N"/>
</dbReference>
<evidence type="ECO:0000313" key="11">
    <source>
        <dbReference type="EMBL" id="GAI71000.1"/>
    </source>
</evidence>
<evidence type="ECO:0000259" key="10">
    <source>
        <dbReference type="Pfam" id="PF21694"/>
    </source>
</evidence>
<dbReference type="GO" id="GO:0006261">
    <property type="term" value="P:DNA-templated DNA replication"/>
    <property type="evidence" value="ECO:0007669"/>
    <property type="project" value="TreeGrafter"/>
</dbReference>
<keyword evidence="6" id="KW-0239">DNA-directed DNA polymerase</keyword>
<dbReference type="GO" id="GO:0003677">
    <property type="term" value="F:DNA binding"/>
    <property type="evidence" value="ECO:0007669"/>
    <property type="project" value="InterPro"/>
</dbReference>
<dbReference type="AlphaFoldDB" id="X1S6E5"/>
<evidence type="ECO:0000256" key="4">
    <source>
        <dbReference type="ARBA" id="ARBA00022695"/>
    </source>
</evidence>
<dbReference type="Pfam" id="PF21694">
    <property type="entry name" value="DNA_pol3_delta_C"/>
    <property type="match status" value="1"/>
</dbReference>
<dbReference type="PANTHER" id="PTHR34388">
    <property type="entry name" value="DNA POLYMERASE III SUBUNIT DELTA"/>
    <property type="match status" value="1"/>
</dbReference>
<keyword evidence="3" id="KW-0808">Transferase</keyword>
<dbReference type="Gene3D" id="1.20.272.10">
    <property type="match status" value="1"/>
</dbReference>
<dbReference type="EMBL" id="BARW01000925">
    <property type="protein sequence ID" value="GAI71000.1"/>
    <property type="molecule type" value="Genomic_DNA"/>
</dbReference>
<feature type="domain" description="DNA polymerase III delta subunit-like C-terminal" evidence="10">
    <location>
        <begin position="209"/>
        <end position="328"/>
    </location>
</feature>
<dbReference type="InterPro" id="IPR008921">
    <property type="entry name" value="DNA_pol3_clamp-load_cplx_C"/>
</dbReference>
<comment type="similarity">
    <text evidence="7">Belongs to the DNA polymerase HolA subunit family.</text>
</comment>
<keyword evidence="4" id="KW-0548">Nucleotidyltransferase</keyword>
<proteinExistence type="inferred from homology"/>
<dbReference type="Gene3D" id="1.10.8.60">
    <property type="match status" value="1"/>
</dbReference>
<dbReference type="Pfam" id="PF06144">
    <property type="entry name" value="DNA_pol3_delta"/>
    <property type="match status" value="1"/>
</dbReference>
<dbReference type="PANTHER" id="PTHR34388:SF1">
    <property type="entry name" value="DNA POLYMERASE III SUBUNIT DELTA"/>
    <property type="match status" value="1"/>
</dbReference>
<sequence>MLYILWGQDDYSLGESLEEIKRGIGNQALLAANTTTLDGQQMTLDQLRTVCETLPFLAERRLVIVKGLLERFEPRGKSSRRKKITRVTNHQNEYKSLGAYISQLPDSTILVLIGNRVTSKNPLFSELSAKAKVKSFPLLRGTRLRQWIQKHVMEEGGTISAQAIDLLAKLVGGNLWIMTNEINKLTLFTSGRRIEEGDVKMVVSYAQQASVFAMVDAILEFKAGLAEQSLHQLLQRGASSAYLLVMLSRQVRMIVRVKELRNQRKSEIEIRNKLGLASEFACHKTIEQAERYPLGRIKEVYPKLLEADLSIKTGKYEGELALNILIAELCRRGKTQVIHPGQT</sequence>
<dbReference type="SUPFAM" id="SSF52540">
    <property type="entry name" value="P-loop containing nucleoside triphosphate hydrolases"/>
    <property type="match status" value="1"/>
</dbReference>
<dbReference type="Gene3D" id="3.40.50.300">
    <property type="entry name" value="P-loop containing nucleotide triphosphate hydrolases"/>
    <property type="match status" value="1"/>
</dbReference>
<accession>X1S6E5</accession>
<evidence type="ECO:0000256" key="3">
    <source>
        <dbReference type="ARBA" id="ARBA00022679"/>
    </source>
</evidence>
<evidence type="ECO:0000256" key="1">
    <source>
        <dbReference type="ARBA" id="ARBA00012417"/>
    </source>
</evidence>
<evidence type="ECO:0000256" key="6">
    <source>
        <dbReference type="ARBA" id="ARBA00022932"/>
    </source>
</evidence>
<dbReference type="SUPFAM" id="SSF48019">
    <property type="entry name" value="post-AAA+ oligomerization domain-like"/>
    <property type="match status" value="1"/>
</dbReference>
<organism evidence="11">
    <name type="scientific">marine sediment metagenome</name>
    <dbReference type="NCBI Taxonomy" id="412755"/>
    <lineage>
        <taxon>unclassified sequences</taxon>
        <taxon>metagenomes</taxon>
        <taxon>ecological metagenomes</taxon>
    </lineage>
</organism>
<comment type="catalytic activity">
    <reaction evidence="8">
        <text>DNA(n) + a 2'-deoxyribonucleoside 5'-triphosphate = DNA(n+1) + diphosphate</text>
        <dbReference type="Rhea" id="RHEA:22508"/>
        <dbReference type="Rhea" id="RHEA-COMP:17339"/>
        <dbReference type="Rhea" id="RHEA-COMP:17340"/>
        <dbReference type="ChEBI" id="CHEBI:33019"/>
        <dbReference type="ChEBI" id="CHEBI:61560"/>
        <dbReference type="ChEBI" id="CHEBI:173112"/>
        <dbReference type="EC" id="2.7.7.7"/>
    </reaction>
</comment>
<evidence type="ECO:0000259" key="9">
    <source>
        <dbReference type="Pfam" id="PF06144"/>
    </source>
</evidence>
<dbReference type="GO" id="GO:0009360">
    <property type="term" value="C:DNA polymerase III complex"/>
    <property type="evidence" value="ECO:0007669"/>
    <property type="project" value="InterPro"/>
</dbReference>